<keyword evidence="4 6" id="KW-1133">Transmembrane helix</keyword>
<feature type="domain" description="Polycystin cation channel PKD1/PKD2" evidence="7">
    <location>
        <begin position="168"/>
        <end position="277"/>
    </location>
</feature>
<name>A0A0N5ACS3_9BILA</name>
<evidence type="ECO:0000256" key="6">
    <source>
        <dbReference type="SAM" id="Phobius"/>
    </source>
</evidence>
<keyword evidence="3 6" id="KW-0812">Transmembrane</keyword>
<evidence type="ECO:0000256" key="4">
    <source>
        <dbReference type="ARBA" id="ARBA00022989"/>
    </source>
</evidence>
<evidence type="ECO:0000313" key="10">
    <source>
        <dbReference type="WBParaSite" id="SMUV_0000195301-mRNA-1"/>
    </source>
</evidence>
<comment type="similarity">
    <text evidence="2">Belongs to the polycystin family.</text>
</comment>
<dbReference type="InterPro" id="IPR046791">
    <property type="entry name" value="Polycystin_dom"/>
</dbReference>
<dbReference type="PANTHER" id="PTHR10877">
    <property type="entry name" value="POLYCYSTIN FAMILY MEMBER"/>
    <property type="match status" value="1"/>
</dbReference>
<accession>A0A0N5ACS3</accession>
<evidence type="ECO:0000259" key="8">
    <source>
        <dbReference type="Pfam" id="PF20519"/>
    </source>
</evidence>
<evidence type="ECO:0000256" key="3">
    <source>
        <dbReference type="ARBA" id="ARBA00022692"/>
    </source>
</evidence>
<comment type="subcellular location">
    <subcellularLocation>
        <location evidence="1">Membrane</location>
        <topology evidence="1">Multi-pass membrane protein</topology>
    </subcellularLocation>
</comment>
<dbReference type="InterPro" id="IPR013122">
    <property type="entry name" value="PKD1_2_channel"/>
</dbReference>
<feature type="domain" description="Polycystin" evidence="8">
    <location>
        <begin position="24"/>
        <end position="130"/>
    </location>
</feature>
<dbReference type="AlphaFoldDB" id="A0A0N5ACS3"/>
<protein>
    <submittedName>
        <fullName evidence="10">PKD_channel domain-containing protein</fullName>
    </submittedName>
</protein>
<feature type="transmembrane region" description="Helical" evidence="6">
    <location>
        <begin position="168"/>
        <end position="187"/>
    </location>
</feature>
<proteinExistence type="inferred from homology"/>
<evidence type="ECO:0000256" key="1">
    <source>
        <dbReference type="ARBA" id="ARBA00004141"/>
    </source>
</evidence>
<evidence type="ECO:0000256" key="2">
    <source>
        <dbReference type="ARBA" id="ARBA00007200"/>
    </source>
</evidence>
<dbReference type="Pfam" id="PF08016">
    <property type="entry name" value="PKD_channel"/>
    <property type="match status" value="1"/>
</dbReference>
<dbReference type="WBParaSite" id="SMUV_0000195301-mRNA-1">
    <property type="protein sequence ID" value="SMUV_0000195301-mRNA-1"/>
    <property type="gene ID" value="SMUV_0000195301"/>
</dbReference>
<dbReference type="GO" id="GO:0050982">
    <property type="term" value="P:detection of mechanical stimulus"/>
    <property type="evidence" value="ECO:0007669"/>
    <property type="project" value="TreeGrafter"/>
</dbReference>
<dbReference type="InterPro" id="IPR051223">
    <property type="entry name" value="Polycystin"/>
</dbReference>
<keyword evidence="9" id="KW-1185">Reference proteome</keyword>
<feature type="transmembrane region" description="Helical" evidence="6">
    <location>
        <begin position="207"/>
        <end position="225"/>
    </location>
</feature>
<dbReference type="Pfam" id="PF20519">
    <property type="entry name" value="Polycystin_dom"/>
    <property type="match status" value="1"/>
</dbReference>
<evidence type="ECO:0000259" key="7">
    <source>
        <dbReference type="Pfam" id="PF08016"/>
    </source>
</evidence>
<keyword evidence="5 6" id="KW-0472">Membrane</keyword>
<sequence length="277" mass="32002">MFPFRSKALRLFTDLPYCYRFEDNTEAYDRSWKQRSNYSPYEYVYRSESELQGNDVSGHFDTYSAAGYTIPLNGSARSLRLKIQQLQDEHWIDINTRGLFIEFSVYNAQTNHFAVIRLSVEVPPSGTSSKFSKLFSIFHDFQFFTGAYFTQASVQVVRLIKYIGPDGTTVIVFEILYILLCIVFFIKELYGLATGGTLQYLKSFWKISDVAIVISSLCSLLTYWLRTIAINEVSEKFLATNGNAYVRLNSECDLELRFLGFMAIVVFLLCLKMMYIL</sequence>
<dbReference type="GO" id="GO:0016020">
    <property type="term" value="C:membrane"/>
    <property type="evidence" value="ECO:0007669"/>
    <property type="project" value="UniProtKB-SubCell"/>
</dbReference>
<evidence type="ECO:0000313" key="9">
    <source>
        <dbReference type="Proteomes" id="UP000046393"/>
    </source>
</evidence>
<feature type="transmembrane region" description="Helical" evidence="6">
    <location>
        <begin position="256"/>
        <end position="276"/>
    </location>
</feature>
<reference evidence="10" key="1">
    <citation type="submission" date="2017-02" db="UniProtKB">
        <authorList>
            <consortium name="WormBaseParasite"/>
        </authorList>
    </citation>
    <scope>IDENTIFICATION</scope>
</reference>
<dbReference type="GO" id="GO:0005262">
    <property type="term" value="F:calcium channel activity"/>
    <property type="evidence" value="ECO:0007669"/>
    <property type="project" value="TreeGrafter"/>
</dbReference>
<organism evidence="9 10">
    <name type="scientific">Syphacia muris</name>
    <dbReference type="NCBI Taxonomy" id="451379"/>
    <lineage>
        <taxon>Eukaryota</taxon>
        <taxon>Metazoa</taxon>
        <taxon>Ecdysozoa</taxon>
        <taxon>Nematoda</taxon>
        <taxon>Chromadorea</taxon>
        <taxon>Rhabditida</taxon>
        <taxon>Spirurina</taxon>
        <taxon>Oxyuridomorpha</taxon>
        <taxon>Oxyuroidea</taxon>
        <taxon>Oxyuridae</taxon>
        <taxon>Syphacia</taxon>
    </lineage>
</organism>
<dbReference type="Proteomes" id="UP000046393">
    <property type="component" value="Unplaced"/>
</dbReference>
<dbReference type="PANTHER" id="PTHR10877:SF194">
    <property type="entry name" value="LOCATION OF VULVA DEFECTIVE 1"/>
    <property type="match status" value="1"/>
</dbReference>
<evidence type="ECO:0000256" key="5">
    <source>
        <dbReference type="ARBA" id="ARBA00023136"/>
    </source>
</evidence>
<dbReference type="STRING" id="451379.A0A0N5ACS3"/>